<proteinExistence type="inferred from homology"/>
<evidence type="ECO:0000256" key="1">
    <source>
        <dbReference type="ARBA" id="ARBA00004240"/>
    </source>
</evidence>
<dbReference type="OrthoDB" id="8118055at2759"/>
<evidence type="ECO:0000256" key="2">
    <source>
        <dbReference type="ARBA" id="ARBA00007658"/>
    </source>
</evidence>
<dbReference type="EMBL" id="BEYU01000025">
    <property type="protein sequence ID" value="GBG26883.1"/>
    <property type="molecule type" value="Genomic_DNA"/>
</dbReference>
<dbReference type="Proteomes" id="UP000241890">
    <property type="component" value="Unassembled WGS sequence"/>
</dbReference>
<dbReference type="Pfam" id="PF01532">
    <property type="entry name" value="Glyco_hydro_47"/>
    <property type="match status" value="1"/>
</dbReference>
<feature type="active site" evidence="5">
    <location>
        <position position="414"/>
    </location>
</feature>
<keyword evidence="7" id="KW-0326">Glycosidase</keyword>
<keyword evidence="6" id="KW-0479">Metal-binding</keyword>
<name>A0A2R5GE19_9STRA</name>
<evidence type="ECO:0000313" key="10">
    <source>
        <dbReference type="Proteomes" id="UP000241890"/>
    </source>
</evidence>
<keyword evidence="7" id="KW-0378">Hydrolase</keyword>
<dbReference type="InterPro" id="IPR036026">
    <property type="entry name" value="Seven-hairpin_glycosidases"/>
</dbReference>
<dbReference type="PROSITE" id="PS51257">
    <property type="entry name" value="PROKAR_LIPOPROTEIN"/>
    <property type="match status" value="1"/>
</dbReference>
<dbReference type="GO" id="GO:1904380">
    <property type="term" value="P:endoplasmic reticulum mannose trimming"/>
    <property type="evidence" value="ECO:0007669"/>
    <property type="project" value="InterPro"/>
</dbReference>
<organism evidence="9 10">
    <name type="scientific">Hondaea fermentalgiana</name>
    <dbReference type="NCBI Taxonomy" id="2315210"/>
    <lineage>
        <taxon>Eukaryota</taxon>
        <taxon>Sar</taxon>
        <taxon>Stramenopiles</taxon>
        <taxon>Bigyra</taxon>
        <taxon>Labyrinthulomycetes</taxon>
        <taxon>Thraustochytrida</taxon>
        <taxon>Thraustochytriidae</taxon>
        <taxon>Hondaea</taxon>
    </lineage>
</organism>
<protein>
    <recommendedName>
        <fullName evidence="7">alpha-1,2-Mannosidase</fullName>
        <ecNumber evidence="7">3.2.1.-</ecNumber>
    </recommendedName>
</protein>
<keyword evidence="6" id="KW-0106">Calcium</keyword>
<dbReference type="PRINTS" id="PR00747">
    <property type="entry name" value="GLYHDRLASE47"/>
</dbReference>
<dbReference type="AlphaFoldDB" id="A0A2R5GE19"/>
<dbReference type="GO" id="GO:0005509">
    <property type="term" value="F:calcium ion binding"/>
    <property type="evidence" value="ECO:0007669"/>
    <property type="project" value="InterPro"/>
</dbReference>
<dbReference type="GO" id="GO:0016020">
    <property type="term" value="C:membrane"/>
    <property type="evidence" value="ECO:0007669"/>
    <property type="project" value="InterPro"/>
</dbReference>
<dbReference type="GO" id="GO:0005975">
    <property type="term" value="P:carbohydrate metabolic process"/>
    <property type="evidence" value="ECO:0007669"/>
    <property type="project" value="InterPro"/>
</dbReference>
<comment type="subcellular location">
    <subcellularLocation>
        <location evidence="1">Endoplasmic reticulum</location>
    </subcellularLocation>
</comment>
<keyword evidence="4" id="KW-0325">Glycoprotein</keyword>
<dbReference type="Gene3D" id="3.50.30.30">
    <property type="match status" value="1"/>
</dbReference>
<evidence type="ECO:0000256" key="7">
    <source>
        <dbReference type="RuleBase" id="RU361193"/>
    </source>
</evidence>
<evidence type="ECO:0000256" key="5">
    <source>
        <dbReference type="PIRSR" id="PIRSR601382-1"/>
    </source>
</evidence>
<dbReference type="GO" id="GO:0004571">
    <property type="term" value="F:mannosyl-oligosaccharide 1,2-alpha-mannosidase activity"/>
    <property type="evidence" value="ECO:0007669"/>
    <property type="project" value="InterPro"/>
</dbReference>
<dbReference type="GO" id="GO:0044322">
    <property type="term" value="C:endoplasmic reticulum quality control compartment"/>
    <property type="evidence" value="ECO:0007669"/>
    <property type="project" value="GOC"/>
</dbReference>
<sequence>MVFRRVPWRGAATLAALVLACATRLGLGLDLEEATHDDLGSIGFALREQTGRMLDHAFGNYMDHAYPWDELKPLSCSGRRWDRRERGTIDDTLGGFSLTLIDALDSLAVMGRYEAFYDSVDLVRRDVSFDRDVTVSVFETTIRVLGGLLSAHLLLENGTVPQAPQDWAYKGELLDLAVDLGERLLPAFETATGIPYHRVNLLRGVEPRETTFTCTAAAGTLLMEFGLLSRLSARPEFEAKARRAMLALWNRKHPDTGLVGNTICVRTGKWQHAKTGSGPGVDSFFEYLLKAGILLEDPASPFVSESEPKGESPRLLQNAFAEALESVEEHLAFGPWHIEVDMNVGKTQPMRFGVSALQAFWPGLFASIDRLESAEESFDAFYGLWRAHGAMPEDFDLLARRTSQYGHGYYLRPELAESTMILFQKTGQRKYVEAAARILNDIETRCRVPCGYSSLRDVSAKTAAGNHEDRMDSYFIAETLKYLYIVFDMAARNSTRVSMLGEAPLFTTEGHLLFLKQNSTGLAESIVDAAPTKAAVDRTVETGVSNAAHAGRPENLPPRADVVTARARVQAVMTPHLHVPVVVPQGSSEARTAAFMFSPASFGRSVPLDLDEHMVLVKANPLDACGPLRNAQALEDAAKLVSHLRVVRGHHPLGLAVVVSRGSCSFVEKVAAVANATSSPLINFVVVLNSPEYGDELHTMSDDGSARMQGPRLAQMRSVMAPYALAQYLQKVGFPVAKRLPEVDSFHQSHYAVLRMQGDTFDAHGGSSGTMQSSRARRKTKTMKRAAAGGLRDVWRIALGDSSLFQGIAQLFDHVFKLDGRDEL</sequence>
<comment type="similarity">
    <text evidence="2 7">Belongs to the glycosyl hydrolase 47 family.</text>
</comment>
<feature type="binding site" evidence="6">
    <location>
        <position position="508"/>
    </location>
    <ligand>
        <name>Ca(2+)</name>
        <dbReference type="ChEBI" id="CHEBI:29108"/>
    </ligand>
</feature>
<dbReference type="EC" id="3.2.1.-" evidence="7"/>
<evidence type="ECO:0000313" key="9">
    <source>
        <dbReference type="EMBL" id="GBG26883.1"/>
    </source>
</evidence>
<reference evidence="9 10" key="1">
    <citation type="submission" date="2017-12" db="EMBL/GenBank/DDBJ databases">
        <title>Sequencing, de novo assembly and annotation of complete genome of a new Thraustochytrid species, strain FCC1311.</title>
        <authorList>
            <person name="Sedici K."/>
            <person name="Godart F."/>
            <person name="Aiese Cigliano R."/>
            <person name="Sanseverino W."/>
            <person name="Barakat M."/>
            <person name="Ortet P."/>
            <person name="Marechal E."/>
            <person name="Cagnac O."/>
            <person name="Amato A."/>
        </authorList>
    </citation>
    <scope>NUCLEOTIDE SEQUENCE [LARGE SCALE GENOMIC DNA]</scope>
</reference>
<dbReference type="SUPFAM" id="SSF48225">
    <property type="entry name" value="Seven-hairpin glycosidases"/>
    <property type="match status" value="1"/>
</dbReference>
<comment type="cofactor">
    <cofactor evidence="6">
        <name>Ca(2+)</name>
        <dbReference type="ChEBI" id="CHEBI:29108"/>
    </cofactor>
</comment>
<keyword evidence="3" id="KW-0256">Endoplasmic reticulum</keyword>
<dbReference type="PANTHER" id="PTHR45679:SF5">
    <property type="entry name" value="ER DEGRADATION-ENHANCING ALPHA-MANNOSIDASE-LIKE PROTEIN 1"/>
    <property type="match status" value="1"/>
</dbReference>
<dbReference type="InterPro" id="IPR012341">
    <property type="entry name" value="6hp_glycosidase-like_sf"/>
</dbReference>
<feature type="active site" evidence="5">
    <location>
        <position position="282"/>
    </location>
</feature>
<dbReference type="InParanoid" id="A0A2R5GE19"/>
<evidence type="ECO:0000256" key="4">
    <source>
        <dbReference type="ARBA" id="ARBA00023180"/>
    </source>
</evidence>
<feature type="active site" description="Proton donor" evidence="5">
    <location>
        <position position="139"/>
    </location>
</feature>
<keyword evidence="10" id="KW-1185">Reference proteome</keyword>
<gene>
    <name evidence="9" type="ORF">FCC1311_031052</name>
</gene>
<evidence type="ECO:0000256" key="3">
    <source>
        <dbReference type="ARBA" id="ARBA00022824"/>
    </source>
</evidence>
<keyword evidence="8" id="KW-0732">Signal</keyword>
<feature type="chain" id="PRO_5015310887" description="alpha-1,2-Mannosidase" evidence="8">
    <location>
        <begin position="29"/>
        <end position="824"/>
    </location>
</feature>
<dbReference type="InterPro" id="IPR044674">
    <property type="entry name" value="EDEM1/2/3"/>
</dbReference>
<feature type="active site" description="Proton donor" evidence="5">
    <location>
        <position position="393"/>
    </location>
</feature>
<evidence type="ECO:0000256" key="8">
    <source>
        <dbReference type="SAM" id="SignalP"/>
    </source>
</evidence>
<comment type="caution">
    <text evidence="9">The sequence shown here is derived from an EMBL/GenBank/DDBJ whole genome shotgun (WGS) entry which is preliminary data.</text>
</comment>
<feature type="signal peptide" evidence="8">
    <location>
        <begin position="1"/>
        <end position="28"/>
    </location>
</feature>
<evidence type="ECO:0000256" key="6">
    <source>
        <dbReference type="PIRSR" id="PIRSR601382-2"/>
    </source>
</evidence>
<accession>A0A2R5GE19</accession>
<dbReference type="Gene3D" id="1.50.10.10">
    <property type="match status" value="1"/>
</dbReference>
<dbReference type="InterPro" id="IPR001382">
    <property type="entry name" value="Glyco_hydro_47"/>
</dbReference>
<dbReference type="PANTHER" id="PTHR45679">
    <property type="entry name" value="ER DEGRADATION-ENHANCING ALPHA-MANNOSIDASE-LIKE PROTEIN 2"/>
    <property type="match status" value="1"/>
</dbReference>